<dbReference type="InterPro" id="IPR032781">
    <property type="entry name" value="ABC_tran_Xtn"/>
</dbReference>
<evidence type="ECO:0000313" key="6">
    <source>
        <dbReference type="EMBL" id="CAL1274385.1"/>
    </source>
</evidence>
<keyword evidence="4" id="KW-0067">ATP-binding</keyword>
<organism evidence="6 7">
    <name type="scientific">Larinioides sclopetarius</name>
    <dbReference type="NCBI Taxonomy" id="280406"/>
    <lineage>
        <taxon>Eukaryota</taxon>
        <taxon>Metazoa</taxon>
        <taxon>Ecdysozoa</taxon>
        <taxon>Arthropoda</taxon>
        <taxon>Chelicerata</taxon>
        <taxon>Arachnida</taxon>
        <taxon>Araneae</taxon>
        <taxon>Araneomorphae</taxon>
        <taxon>Entelegynae</taxon>
        <taxon>Araneoidea</taxon>
        <taxon>Araneidae</taxon>
        <taxon>Larinioides</taxon>
    </lineage>
</organism>
<dbReference type="FunFam" id="3.40.50.300:FF:001438">
    <property type="entry name" value="ATP-binding cassette sub-family F member 3"/>
    <property type="match status" value="1"/>
</dbReference>
<evidence type="ECO:0000256" key="4">
    <source>
        <dbReference type="ARBA" id="ARBA00022840"/>
    </source>
</evidence>
<dbReference type="Proteomes" id="UP001497382">
    <property type="component" value="Unassembled WGS sequence"/>
</dbReference>
<feature type="domain" description="ABC transporter" evidence="5">
    <location>
        <begin position="325"/>
        <end position="542"/>
    </location>
</feature>
<evidence type="ECO:0000256" key="2">
    <source>
        <dbReference type="ARBA" id="ARBA00022737"/>
    </source>
</evidence>
<accession>A0AAV1ZRB0</accession>
<keyword evidence="3" id="KW-0547">Nucleotide-binding</keyword>
<dbReference type="PANTHER" id="PTHR19211:SF117">
    <property type="entry name" value="ATP-BINDING CASSETTE SUB-FAMILY F MEMBER 3"/>
    <property type="match status" value="1"/>
</dbReference>
<sequence length="542" mass="60835">MDQKGSNKSMDIKIENFDISFGDKTLLTGADLTLVYGRRYGMVGRNGIGKSTLLRMVSSGQLKISNHISVLHVEQEVVGNDTIALDSVLECDEKRQSLIEEEKKILQSLNNNGEDSQSSGRLQEIYAELQGMEADKAPARASVILAGLGFSPEMQRKATKEFSGGWRMRIALARALFSKPDLLLLDEPTNMLDMKAIIWLENYLQTWESTILVVSHDRRFLDTVATDILHFHSQHIEGYRGNYENFVKTMTEKLKHQQREFEAQQQYKAHVQEFIDKFRYNAKRASLVQSKIKMLEKLPELKPVEKETSVVLRFPNPEFLQPPVLQLDEVFFAYPSSPDTIVLNNVNLSANMGSRICIVGDNGSGKTTLLKLLIGDHEPTKGIRHAHRNLVIGYFTQHHIDQLDMNVSSLEFLAKRFPGKSSEEYRRQLGCFGVTGDLALQSVASLSGGQKSRVAFAAMAMLHPHFLILDEPTNHLDVETVEALGIALQHFSGGVVLVSHDEQLIEMVCQELWVCRNGTVSSISGGFSQYRKLVEEELAAQA</sequence>
<gene>
    <name evidence="6" type="ORF">LARSCL_LOCUS7435</name>
</gene>
<dbReference type="PROSITE" id="PS00211">
    <property type="entry name" value="ABC_TRANSPORTER_1"/>
    <property type="match status" value="2"/>
</dbReference>
<dbReference type="SUPFAM" id="SSF52540">
    <property type="entry name" value="P-loop containing nucleoside triphosphate hydrolases"/>
    <property type="match status" value="2"/>
</dbReference>
<evidence type="ECO:0000256" key="1">
    <source>
        <dbReference type="ARBA" id="ARBA00011054"/>
    </source>
</evidence>
<name>A0AAV1ZRB0_9ARAC</name>
<dbReference type="FunFam" id="3.40.50.300:FF:000104">
    <property type="entry name" value="ATP-binding cassette sub-family F member 3"/>
    <property type="match status" value="1"/>
</dbReference>
<dbReference type="CDD" id="cd03221">
    <property type="entry name" value="ABCF_EF-3"/>
    <property type="match status" value="2"/>
</dbReference>
<evidence type="ECO:0000313" key="7">
    <source>
        <dbReference type="Proteomes" id="UP001497382"/>
    </source>
</evidence>
<proteinExistence type="inferred from homology"/>
<comment type="similarity">
    <text evidence="1">Belongs to the ABC transporter superfamily. ABCF family. EF3 subfamily.</text>
</comment>
<reference evidence="6 7" key="1">
    <citation type="submission" date="2024-04" db="EMBL/GenBank/DDBJ databases">
        <authorList>
            <person name="Rising A."/>
            <person name="Reimegard J."/>
            <person name="Sonavane S."/>
            <person name="Akerstrom W."/>
            <person name="Nylinder S."/>
            <person name="Hedman E."/>
            <person name="Kallberg Y."/>
        </authorList>
    </citation>
    <scope>NUCLEOTIDE SEQUENCE [LARGE SCALE GENOMIC DNA]</scope>
</reference>
<dbReference type="AlphaFoldDB" id="A0AAV1ZRB0"/>
<dbReference type="GO" id="GO:0016887">
    <property type="term" value="F:ATP hydrolysis activity"/>
    <property type="evidence" value="ECO:0007669"/>
    <property type="project" value="InterPro"/>
</dbReference>
<dbReference type="InterPro" id="IPR017871">
    <property type="entry name" value="ABC_transporter-like_CS"/>
</dbReference>
<dbReference type="SMART" id="SM00382">
    <property type="entry name" value="AAA"/>
    <property type="match status" value="2"/>
</dbReference>
<comment type="caution">
    <text evidence="6">The sequence shown here is derived from an EMBL/GenBank/DDBJ whole genome shotgun (WGS) entry which is preliminary data.</text>
</comment>
<dbReference type="InterPro" id="IPR027417">
    <property type="entry name" value="P-loop_NTPase"/>
</dbReference>
<dbReference type="EMBL" id="CAXIEN010000076">
    <property type="protein sequence ID" value="CAL1274385.1"/>
    <property type="molecule type" value="Genomic_DNA"/>
</dbReference>
<dbReference type="InterPro" id="IPR050611">
    <property type="entry name" value="ABCF"/>
</dbReference>
<keyword evidence="7" id="KW-1185">Reference proteome</keyword>
<feature type="domain" description="ABC transporter" evidence="5">
    <location>
        <begin position="12"/>
        <end position="258"/>
    </location>
</feature>
<dbReference type="Pfam" id="PF12848">
    <property type="entry name" value="ABC_tran_Xtn"/>
    <property type="match status" value="1"/>
</dbReference>
<keyword evidence="2" id="KW-0677">Repeat</keyword>
<dbReference type="PROSITE" id="PS50893">
    <property type="entry name" value="ABC_TRANSPORTER_2"/>
    <property type="match status" value="2"/>
</dbReference>
<protein>
    <recommendedName>
        <fullName evidence="5">ABC transporter domain-containing protein</fullName>
    </recommendedName>
</protein>
<evidence type="ECO:0000259" key="5">
    <source>
        <dbReference type="PROSITE" id="PS50893"/>
    </source>
</evidence>
<dbReference type="GO" id="GO:0005524">
    <property type="term" value="F:ATP binding"/>
    <property type="evidence" value="ECO:0007669"/>
    <property type="project" value="UniProtKB-KW"/>
</dbReference>
<dbReference type="PANTHER" id="PTHR19211">
    <property type="entry name" value="ATP-BINDING TRANSPORT PROTEIN-RELATED"/>
    <property type="match status" value="1"/>
</dbReference>
<evidence type="ECO:0000256" key="3">
    <source>
        <dbReference type="ARBA" id="ARBA00022741"/>
    </source>
</evidence>
<dbReference type="InterPro" id="IPR003593">
    <property type="entry name" value="AAA+_ATPase"/>
</dbReference>
<dbReference type="InterPro" id="IPR003439">
    <property type="entry name" value="ABC_transporter-like_ATP-bd"/>
</dbReference>
<dbReference type="Pfam" id="PF00005">
    <property type="entry name" value="ABC_tran"/>
    <property type="match status" value="2"/>
</dbReference>
<dbReference type="Gene3D" id="3.40.50.300">
    <property type="entry name" value="P-loop containing nucleotide triphosphate hydrolases"/>
    <property type="match status" value="2"/>
</dbReference>